<sequence length="83" mass="8913">MKKAALTIGLLSLVMVVTSFTTPDEVNNAADTDVNIINPIDGTSMGRRKSDVNGHEMQMNVNANQSGSFTTDNQSTRANVKLD</sequence>
<keyword evidence="4" id="KW-1185">Reference proteome</keyword>
<feature type="region of interest" description="Disordered" evidence="1">
    <location>
        <begin position="63"/>
        <end position="83"/>
    </location>
</feature>
<organism evidence="3 4">
    <name type="scientific">Flavobacterium cupriresistens</name>
    <dbReference type="NCBI Taxonomy" id="2893885"/>
    <lineage>
        <taxon>Bacteria</taxon>
        <taxon>Pseudomonadati</taxon>
        <taxon>Bacteroidota</taxon>
        <taxon>Flavobacteriia</taxon>
        <taxon>Flavobacteriales</taxon>
        <taxon>Flavobacteriaceae</taxon>
        <taxon>Flavobacterium</taxon>
    </lineage>
</organism>
<feature type="chain" id="PRO_5046000822" evidence="2">
    <location>
        <begin position="22"/>
        <end position="83"/>
    </location>
</feature>
<evidence type="ECO:0000256" key="2">
    <source>
        <dbReference type="SAM" id="SignalP"/>
    </source>
</evidence>
<reference evidence="3 4" key="1">
    <citation type="submission" date="2023-11" db="EMBL/GenBank/DDBJ databases">
        <title>Unpublished Manusciprt.</title>
        <authorList>
            <person name="Saticioglu I.B."/>
            <person name="Ay H."/>
            <person name="Ajmi N."/>
            <person name="Altun S."/>
            <person name="Duman M."/>
        </authorList>
    </citation>
    <scope>NUCLEOTIDE SEQUENCE [LARGE SCALE GENOMIC DNA]</scope>
    <source>
        <strain evidence="3 4">Fl-318</strain>
    </source>
</reference>
<dbReference type="RefSeq" id="WP_047776618.1">
    <property type="nucleotide sequence ID" value="NZ_CP087134.1"/>
</dbReference>
<evidence type="ECO:0000313" key="3">
    <source>
        <dbReference type="EMBL" id="MDX6191568.1"/>
    </source>
</evidence>
<comment type="caution">
    <text evidence="3">The sequence shown here is derived from an EMBL/GenBank/DDBJ whole genome shotgun (WGS) entry which is preliminary data.</text>
</comment>
<evidence type="ECO:0000313" key="4">
    <source>
        <dbReference type="Proteomes" id="UP001273350"/>
    </source>
</evidence>
<gene>
    <name evidence="3" type="ORF">SGQ83_19595</name>
</gene>
<accession>A0ABU4RHZ1</accession>
<protein>
    <submittedName>
        <fullName evidence="3">Uncharacterized protein</fullName>
    </submittedName>
</protein>
<dbReference type="EMBL" id="JAWXVI010000010">
    <property type="protein sequence ID" value="MDX6191568.1"/>
    <property type="molecule type" value="Genomic_DNA"/>
</dbReference>
<dbReference type="Proteomes" id="UP001273350">
    <property type="component" value="Unassembled WGS sequence"/>
</dbReference>
<evidence type="ECO:0000256" key="1">
    <source>
        <dbReference type="SAM" id="MobiDB-lite"/>
    </source>
</evidence>
<keyword evidence="2" id="KW-0732">Signal</keyword>
<feature type="signal peptide" evidence="2">
    <location>
        <begin position="1"/>
        <end position="21"/>
    </location>
</feature>
<proteinExistence type="predicted"/>
<name>A0ABU4RHZ1_9FLAO</name>